<dbReference type="AlphaFoldDB" id="A0A5M8FKQ6"/>
<gene>
    <name evidence="2" type="ORF">F2Q65_09310</name>
</gene>
<evidence type="ECO:0000313" key="3">
    <source>
        <dbReference type="Proteomes" id="UP000322981"/>
    </source>
</evidence>
<dbReference type="OrthoDB" id="5625838at2"/>
<comment type="caution">
    <text evidence="2">The sequence shown here is derived from an EMBL/GenBank/DDBJ whole genome shotgun (WGS) entry which is preliminary data.</text>
</comment>
<keyword evidence="3" id="KW-1185">Reference proteome</keyword>
<feature type="transmembrane region" description="Helical" evidence="1">
    <location>
        <begin position="34"/>
        <end position="56"/>
    </location>
</feature>
<feature type="transmembrane region" description="Helical" evidence="1">
    <location>
        <begin position="6"/>
        <end position="27"/>
    </location>
</feature>
<dbReference type="EMBL" id="VWXX01000011">
    <property type="protein sequence ID" value="KAA6185287.1"/>
    <property type="molecule type" value="Genomic_DNA"/>
</dbReference>
<dbReference type="Proteomes" id="UP000322981">
    <property type="component" value="Unassembled WGS sequence"/>
</dbReference>
<keyword evidence="1" id="KW-1133">Transmembrane helix</keyword>
<name>A0A5M8FKQ6_9GAMM</name>
<protein>
    <submittedName>
        <fullName evidence="2">Uncharacterized protein</fullName>
    </submittedName>
</protein>
<organism evidence="2 3">
    <name type="scientific">Thiohalocapsa marina</name>
    <dbReference type="NCBI Taxonomy" id="424902"/>
    <lineage>
        <taxon>Bacteria</taxon>
        <taxon>Pseudomonadati</taxon>
        <taxon>Pseudomonadota</taxon>
        <taxon>Gammaproteobacteria</taxon>
        <taxon>Chromatiales</taxon>
        <taxon>Chromatiaceae</taxon>
        <taxon>Thiohalocapsa</taxon>
    </lineage>
</organism>
<keyword evidence="1" id="KW-0472">Membrane</keyword>
<accession>A0A5M8FKQ6</accession>
<reference evidence="2 3" key="1">
    <citation type="submission" date="2019-09" db="EMBL/GenBank/DDBJ databases">
        <title>Whole-genome sequence of the purple sulfur bacterium Thiohalocapsa marina DSM 19078.</title>
        <authorList>
            <person name="Kyndt J.A."/>
            <person name="Meyer T.E."/>
        </authorList>
    </citation>
    <scope>NUCLEOTIDE SEQUENCE [LARGE SCALE GENOMIC DNA]</scope>
    <source>
        <strain evidence="2 3">DSM 19078</strain>
    </source>
</reference>
<keyword evidence="1" id="KW-0812">Transmembrane</keyword>
<proteinExistence type="predicted"/>
<evidence type="ECO:0000256" key="1">
    <source>
        <dbReference type="SAM" id="Phobius"/>
    </source>
</evidence>
<evidence type="ECO:0000313" key="2">
    <source>
        <dbReference type="EMBL" id="KAA6185287.1"/>
    </source>
</evidence>
<sequence>MPLVFVAVIVYGIAQFIAAWAGIELYLGPLWAGAALLVAVFFRFTLPVTLGAFFGAMDVWQWHWALAAVFAAPGLVFVVPGVISGFLHRGENQLR</sequence>
<feature type="transmembrane region" description="Helical" evidence="1">
    <location>
        <begin position="62"/>
        <end position="87"/>
    </location>
</feature>
<dbReference type="RefSeq" id="WP_150092687.1">
    <property type="nucleotide sequence ID" value="NZ_VWXX01000011.1"/>
</dbReference>